<reference evidence="2" key="1">
    <citation type="journal article" date="2019" name="Int. J. Syst. Evol. Microbiol.">
        <title>The Global Catalogue of Microorganisms (GCM) 10K type strain sequencing project: providing services to taxonomists for standard genome sequencing and annotation.</title>
        <authorList>
            <consortium name="The Broad Institute Genomics Platform"/>
            <consortium name="The Broad Institute Genome Sequencing Center for Infectious Disease"/>
            <person name="Wu L."/>
            <person name="Ma J."/>
        </authorList>
    </citation>
    <scope>NUCLEOTIDE SEQUENCE [LARGE SCALE GENOMIC DNA]</scope>
    <source>
        <strain evidence="2">LMG 29247</strain>
    </source>
</reference>
<sequence>MYSSSPASHRPLQDLLQRVPAVWPADAVATRSSNVVSSGFAALDAVLPGGGWPVGDVIELLTPQFGVVDWSVLSPAAKAFSTDHAPRVVMIGPPNEPYLPGLRRMDLPVDRVHWVVANKPAERAWVAEQLVKCSSAMLLMVWMSHARADQIRRLQVCAQSSSSLIFVFRPELAARESSASPLRLVLRPKAVNQIEVSIHKRRGAPVPEPLVLQSVSGGIDHLVARIKPAVPVEPMHATEVTSDVVGRMASNEAHFELVSE</sequence>
<comment type="caution">
    <text evidence="1">The sequence shown here is derived from an EMBL/GenBank/DDBJ whole genome shotgun (WGS) entry which is preliminary data.</text>
</comment>
<accession>A0ABW4KZL6</accession>
<keyword evidence="2" id="KW-1185">Reference proteome</keyword>
<protein>
    <submittedName>
        <fullName evidence="1">Translesion DNA synthesis-associated protein ImuA</fullName>
    </submittedName>
</protein>
<dbReference type="InterPro" id="IPR027417">
    <property type="entry name" value="P-loop_NTPase"/>
</dbReference>
<dbReference type="SUPFAM" id="SSF52540">
    <property type="entry name" value="P-loop containing nucleoside triphosphate hydrolases"/>
    <property type="match status" value="1"/>
</dbReference>
<gene>
    <name evidence="1" type="primary">imuA</name>
    <name evidence="1" type="ORF">ACFSF0_19525</name>
</gene>
<dbReference type="InterPro" id="IPR047610">
    <property type="entry name" value="ImuA_translesion"/>
</dbReference>
<name>A0ABW4KZL6_9BURK</name>
<proteinExistence type="predicted"/>
<evidence type="ECO:0000313" key="1">
    <source>
        <dbReference type="EMBL" id="MFD1712793.1"/>
    </source>
</evidence>
<dbReference type="Proteomes" id="UP001597304">
    <property type="component" value="Unassembled WGS sequence"/>
</dbReference>
<dbReference type="PIRSF" id="PIRSF037290">
    <property type="entry name" value="UCP037290"/>
    <property type="match status" value="1"/>
</dbReference>
<dbReference type="NCBIfam" id="NF033429">
    <property type="entry name" value="ImuA_translesion"/>
    <property type="match status" value="1"/>
</dbReference>
<dbReference type="EMBL" id="JBHUEJ010000049">
    <property type="protein sequence ID" value="MFD1712793.1"/>
    <property type="molecule type" value="Genomic_DNA"/>
</dbReference>
<dbReference type="RefSeq" id="WP_187265783.1">
    <property type="nucleotide sequence ID" value="NZ_JBHUEJ010000049.1"/>
</dbReference>
<dbReference type="InterPro" id="IPR017166">
    <property type="entry name" value="UCP037290"/>
</dbReference>
<evidence type="ECO:0000313" key="2">
    <source>
        <dbReference type="Proteomes" id="UP001597304"/>
    </source>
</evidence>
<organism evidence="1 2">
    <name type="scientific">Ottowia flava</name>
    <dbReference type="NCBI Taxonomy" id="2675430"/>
    <lineage>
        <taxon>Bacteria</taxon>
        <taxon>Pseudomonadati</taxon>
        <taxon>Pseudomonadota</taxon>
        <taxon>Betaproteobacteria</taxon>
        <taxon>Burkholderiales</taxon>
        <taxon>Comamonadaceae</taxon>
        <taxon>Ottowia</taxon>
    </lineage>
</organism>
<dbReference type="Gene3D" id="3.40.50.300">
    <property type="entry name" value="P-loop containing nucleotide triphosphate hydrolases"/>
    <property type="match status" value="1"/>
</dbReference>